<dbReference type="Proteomes" id="UP000054565">
    <property type="component" value="Unassembled WGS sequence"/>
</dbReference>
<reference evidence="2" key="1">
    <citation type="journal article" date="2010" name="Genome Res.">
        <title>Population genomic sequencing of Coccidioides fungi reveals recent hybridization and transposon control.</title>
        <authorList>
            <person name="Neafsey D.E."/>
            <person name="Barker B.M."/>
            <person name="Sharpton T.J."/>
            <person name="Stajich J.E."/>
            <person name="Park D.J."/>
            <person name="Whiston E."/>
            <person name="Hung C.-Y."/>
            <person name="McMahan C."/>
            <person name="White J."/>
            <person name="Sykes S."/>
            <person name="Heiman D."/>
            <person name="Young S."/>
            <person name="Zeng Q."/>
            <person name="Abouelleil A."/>
            <person name="Aftuck L."/>
            <person name="Bessette D."/>
            <person name="Brown A."/>
            <person name="FitzGerald M."/>
            <person name="Lui A."/>
            <person name="Macdonald J.P."/>
            <person name="Priest M."/>
            <person name="Orbach M.J."/>
            <person name="Galgiani J.N."/>
            <person name="Kirkland T.N."/>
            <person name="Cole G.T."/>
            <person name="Birren B.W."/>
            <person name="Henn M.R."/>
            <person name="Taylor J.W."/>
            <person name="Rounsley S.D."/>
        </authorList>
    </citation>
    <scope>NUCLEOTIDE SEQUENCE [LARGE SCALE GENOMIC DNA]</scope>
    <source>
        <strain evidence="2">RMSCC 2394</strain>
    </source>
</reference>
<dbReference type="EMBL" id="DS028098">
    <property type="protein sequence ID" value="KMP08668.1"/>
    <property type="molecule type" value="Genomic_DNA"/>
</dbReference>
<gene>
    <name evidence="1" type="ORF">CIRG_08350</name>
</gene>
<evidence type="ECO:0000313" key="2">
    <source>
        <dbReference type="Proteomes" id="UP000054565"/>
    </source>
</evidence>
<dbReference type="AlphaFoldDB" id="A0A0J6YP09"/>
<name>A0A0J6YP09_COCIT</name>
<organism evidence="1 2">
    <name type="scientific">Coccidioides immitis RMSCC 2394</name>
    <dbReference type="NCBI Taxonomy" id="404692"/>
    <lineage>
        <taxon>Eukaryota</taxon>
        <taxon>Fungi</taxon>
        <taxon>Dikarya</taxon>
        <taxon>Ascomycota</taxon>
        <taxon>Pezizomycotina</taxon>
        <taxon>Eurotiomycetes</taxon>
        <taxon>Eurotiomycetidae</taxon>
        <taxon>Onygenales</taxon>
        <taxon>Onygenaceae</taxon>
        <taxon>Coccidioides</taxon>
    </lineage>
</organism>
<accession>A0A0J6YP09</accession>
<protein>
    <submittedName>
        <fullName evidence="1">Uncharacterized protein</fullName>
    </submittedName>
</protein>
<sequence>MANNPPHEDKIDGSKLRARQETLKSTTVFSGEHLTDEKDFALLMHTHDWALLASSALPVIAMMGESKTCRPQTLDKPLEVTSSILWSKHCLFQRQILAETPLAEGLN</sequence>
<proteinExistence type="predicted"/>
<evidence type="ECO:0000313" key="1">
    <source>
        <dbReference type="EMBL" id="KMP08668.1"/>
    </source>
</evidence>